<feature type="region of interest" description="Disordered" evidence="1">
    <location>
        <begin position="746"/>
        <end position="768"/>
    </location>
</feature>
<feature type="compositionally biased region" description="Polar residues" evidence="1">
    <location>
        <begin position="560"/>
        <end position="582"/>
    </location>
</feature>
<organism evidence="2 3">
    <name type="scientific">Cyclotella atomus</name>
    <dbReference type="NCBI Taxonomy" id="382360"/>
    <lineage>
        <taxon>Eukaryota</taxon>
        <taxon>Sar</taxon>
        <taxon>Stramenopiles</taxon>
        <taxon>Ochrophyta</taxon>
        <taxon>Bacillariophyta</taxon>
        <taxon>Coscinodiscophyceae</taxon>
        <taxon>Thalassiosirophycidae</taxon>
        <taxon>Stephanodiscales</taxon>
        <taxon>Stephanodiscaceae</taxon>
        <taxon>Cyclotella</taxon>
    </lineage>
</organism>
<evidence type="ECO:0000256" key="1">
    <source>
        <dbReference type="SAM" id="MobiDB-lite"/>
    </source>
</evidence>
<keyword evidence="3" id="KW-1185">Reference proteome</keyword>
<dbReference type="AlphaFoldDB" id="A0ABD3NF33"/>
<protein>
    <recommendedName>
        <fullName evidence="4">PAS domain-containing protein</fullName>
    </recommendedName>
</protein>
<evidence type="ECO:0000313" key="3">
    <source>
        <dbReference type="Proteomes" id="UP001530400"/>
    </source>
</evidence>
<feature type="region of interest" description="Disordered" evidence="1">
    <location>
        <begin position="154"/>
        <end position="174"/>
    </location>
</feature>
<feature type="region of interest" description="Disordered" evidence="1">
    <location>
        <begin position="453"/>
        <end position="653"/>
    </location>
</feature>
<sequence length="845" mass="92216">MEFPDDIDPSQFLDHLNWDVQDNDEGDGNHQRRESLDKSSEFSCDLGVRRETDDGRSVYPWDMLLGPIDDGTKVKDDDGEDVKMPAGDGSSAANEQQQYQQQPMTGPNVASYESTMGGDSQIPQHAQPHLLTHPLAMTSLSSCPSFPLPNSSSNNGNVTVGNGNNSGGNSSNLSQEIPIINRLSSMPQSSIVSGASSSNANSTQPGSQTSGSNGISSSSSNSNNMFNTQYPLLPSWNDSMGDFMYSPLFNIGMTNTAATTTSSNGTPVNPFQCTPLNSVFASNNFQQSHYGMAINGFHPQVNATVNPVLPLNGPVPHVPTRAGTTSPGTVKTSNAGKFTTGDASVPVYRQQQQMKPPAPQQPWSYKPEPKQKEKKISNERNEREQQRVKKITQLIHEIKSSMEAEGWKEEMKSKYETLSQCKAYMEYLKRSHKEKEIDIEHTKKLIEEKALLEARSDPESIHDSATSSLTASSRRSTSPEENGSDKESSSSSDNDRGRQSRMKRKTISYADGIKPPTAEGSNKKSRSSRGKRKEPSSSESSSEEDAGNEGEGPGGKNISFDKTSSSVSDMTDSNRSSMNGASVNKKKLMQQQQQQAQNEVATASTATSSISSTAAVMRGSSHKSPESVRRHRSTTLDAVAETHDSQKKAHKKKRRSFDYNYKEVFLKSNIPQLVVTLSGRVVVWNKFFLLTTGLTKREAKNLSIFSIVDSSQLTELYNFVARALADSKLHVPSAAAVASAKAGAKQDEDGTISKPIQESTSTNDNSSEESWQAITLQCIRFASKKNKDEATHPNPLYITVALMSDEDRDKRCFHCVITDCPGTNGALGSVTPELLSVLFTPHRKE</sequence>
<accession>A0ABD3NF33</accession>
<comment type="caution">
    <text evidence="2">The sequence shown here is derived from an EMBL/GenBank/DDBJ whole genome shotgun (WGS) entry which is preliminary data.</text>
</comment>
<dbReference type="Proteomes" id="UP001530400">
    <property type="component" value="Unassembled WGS sequence"/>
</dbReference>
<dbReference type="EMBL" id="JALLPJ020001287">
    <property type="protein sequence ID" value="KAL3771435.1"/>
    <property type="molecule type" value="Genomic_DNA"/>
</dbReference>
<feature type="region of interest" description="Disordered" evidence="1">
    <location>
        <begin position="189"/>
        <end position="222"/>
    </location>
</feature>
<feature type="region of interest" description="Disordered" evidence="1">
    <location>
        <begin position="67"/>
        <end position="125"/>
    </location>
</feature>
<feature type="compositionally biased region" description="Basic and acidic residues" evidence="1">
    <location>
        <begin position="453"/>
        <end position="462"/>
    </location>
</feature>
<feature type="region of interest" description="Disordered" evidence="1">
    <location>
        <begin position="319"/>
        <end position="388"/>
    </location>
</feature>
<feature type="compositionally biased region" description="Low complexity" evidence="1">
    <location>
        <begin position="154"/>
        <end position="172"/>
    </location>
</feature>
<feature type="compositionally biased region" description="Polar residues" evidence="1">
    <location>
        <begin position="111"/>
        <end position="124"/>
    </location>
</feature>
<evidence type="ECO:0000313" key="2">
    <source>
        <dbReference type="EMBL" id="KAL3771435.1"/>
    </source>
</evidence>
<feature type="compositionally biased region" description="Basic and acidic residues" evidence="1">
    <location>
        <begin position="27"/>
        <end position="40"/>
    </location>
</feature>
<feature type="compositionally biased region" description="Basic and acidic residues" evidence="1">
    <location>
        <begin position="483"/>
        <end position="498"/>
    </location>
</feature>
<reference evidence="2 3" key="1">
    <citation type="submission" date="2024-10" db="EMBL/GenBank/DDBJ databases">
        <title>Updated reference genomes for cyclostephanoid diatoms.</title>
        <authorList>
            <person name="Roberts W.R."/>
            <person name="Alverson A.J."/>
        </authorList>
    </citation>
    <scope>NUCLEOTIDE SEQUENCE [LARGE SCALE GENOMIC DNA]</scope>
    <source>
        <strain evidence="2 3">AJA010-31</strain>
    </source>
</reference>
<feature type="compositionally biased region" description="Basic residues" evidence="1">
    <location>
        <begin position="523"/>
        <end position="532"/>
    </location>
</feature>
<proteinExistence type="predicted"/>
<feature type="compositionally biased region" description="Low complexity" evidence="1">
    <location>
        <begin position="758"/>
        <end position="768"/>
    </location>
</feature>
<name>A0ABD3NF33_9STRA</name>
<gene>
    <name evidence="2" type="ORF">ACHAWO_009098</name>
</gene>
<feature type="compositionally biased region" description="Basic and acidic residues" evidence="1">
    <location>
        <begin position="367"/>
        <end position="387"/>
    </location>
</feature>
<feature type="region of interest" description="Disordered" evidence="1">
    <location>
        <begin position="18"/>
        <end position="41"/>
    </location>
</feature>
<feature type="compositionally biased region" description="Low complexity" evidence="1">
    <location>
        <begin position="464"/>
        <end position="476"/>
    </location>
</feature>
<feature type="compositionally biased region" description="Polar residues" evidence="1">
    <location>
        <begin position="322"/>
        <end position="337"/>
    </location>
</feature>
<feature type="compositionally biased region" description="Low complexity" evidence="1">
    <location>
        <begin position="590"/>
        <end position="615"/>
    </location>
</feature>
<evidence type="ECO:0008006" key="4">
    <source>
        <dbReference type="Google" id="ProtNLM"/>
    </source>
</evidence>